<dbReference type="Proteomes" id="UP000002866">
    <property type="component" value="Chromosome 10"/>
</dbReference>
<gene>
    <name evidence="3" type="primary">TBLA0J01560</name>
    <name evidence="3" type="ORF">TBLA_0J01560</name>
</gene>
<dbReference type="eggNOG" id="ENOG502S1Z7">
    <property type="taxonomic scope" value="Eukaryota"/>
</dbReference>
<dbReference type="RefSeq" id="XP_004182670.1">
    <property type="nucleotide sequence ID" value="XM_004182622.1"/>
</dbReference>
<dbReference type="GeneID" id="14498334"/>
<feature type="compositionally biased region" description="Polar residues" evidence="1">
    <location>
        <begin position="696"/>
        <end position="705"/>
    </location>
</feature>
<feature type="compositionally biased region" description="Low complexity" evidence="1">
    <location>
        <begin position="309"/>
        <end position="319"/>
    </location>
</feature>
<feature type="region of interest" description="Disordered" evidence="1">
    <location>
        <begin position="278"/>
        <end position="367"/>
    </location>
</feature>
<evidence type="ECO:0000313" key="3">
    <source>
        <dbReference type="EMBL" id="CCH63151.1"/>
    </source>
</evidence>
<accession>I2H9U9</accession>
<dbReference type="InterPro" id="IPR011598">
    <property type="entry name" value="bHLH_dom"/>
</dbReference>
<reference evidence="3 4" key="1">
    <citation type="journal article" date="2011" name="Proc. Natl. Acad. Sci. U.S.A.">
        <title>Evolutionary erosion of yeast sex chromosomes by mating-type switching accidents.</title>
        <authorList>
            <person name="Gordon J.L."/>
            <person name="Armisen D."/>
            <person name="Proux-Wera E."/>
            <person name="Oheigeartaigh S.S."/>
            <person name="Byrne K.P."/>
            <person name="Wolfe K.H."/>
        </authorList>
    </citation>
    <scope>NUCLEOTIDE SEQUENCE [LARGE SCALE GENOMIC DNA]</scope>
    <source>
        <strain evidence="4">ATCC 34711 / CBS 6284 / DSM 70876 / NBRC 10599 / NRRL Y-10934 / UCD 77-7</strain>
    </source>
</reference>
<dbReference type="STRING" id="1071380.I2H9U9"/>
<feature type="compositionally biased region" description="Low complexity" evidence="1">
    <location>
        <begin position="440"/>
        <end position="450"/>
    </location>
</feature>
<dbReference type="InterPro" id="IPR036638">
    <property type="entry name" value="HLH_DNA-bd_sf"/>
</dbReference>
<dbReference type="SMART" id="SM00353">
    <property type="entry name" value="HLH"/>
    <property type="match status" value="1"/>
</dbReference>
<feature type="region of interest" description="Disordered" evidence="1">
    <location>
        <begin position="1"/>
        <end position="23"/>
    </location>
</feature>
<evidence type="ECO:0000313" key="4">
    <source>
        <dbReference type="Proteomes" id="UP000002866"/>
    </source>
</evidence>
<feature type="region of interest" description="Disordered" evidence="1">
    <location>
        <begin position="405"/>
        <end position="509"/>
    </location>
</feature>
<feature type="compositionally biased region" description="Low complexity" evidence="1">
    <location>
        <begin position="223"/>
        <end position="259"/>
    </location>
</feature>
<dbReference type="PROSITE" id="PS50888">
    <property type="entry name" value="BHLH"/>
    <property type="match status" value="1"/>
</dbReference>
<feature type="region of interest" description="Disordered" evidence="1">
    <location>
        <begin position="607"/>
        <end position="714"/>
    </location>
</feature>
<dbReference type="Pfam" id="PF00010">
    <property type="entry name" value="HLH"/>
    <property type="match status" value="1"/>
</dbReference>
<evidence type="ECO:0000256" key="1">
    <source>
        <dbReference type="SAM" id="MobiDB-lite"/>
    </source>
</evidence>
<name>I2H9U9_HENB6</name>
<feature type="compositionally biased region" description="Low complexity" evidence="1">
    <location>
        <begin position="631"/>
        <end position="672"/>
    </location>
</feature>
<dbReference type="Gene3D" id="4.10.280.10">
    <property type="entry name" value="Helix-loop-helix DNA-binding domain"/>
    <property type="match status" value="1"/>
</dbReference>
<protein>
    <recommendedName>
        <fullName evidence="2">BHLH domain-containing protein</fullName>
    </recommendedName>
</protein>
<proteinExistence type="predicted"/>
<feature type="compositionally biased region" description="Polar residues" evidence="1">
    <location>
        <begin position="497"/>
        <end position="509"/>
    </location>
</feature>
<dbReference type="OrthoDB" id="5344169at2759"/>
<keyword evidence="4" id="KW-1185">Reference proteome</keyword>
<feature type="region of interest" description="Disordered" evidence="1">
    <location>
        <begin position="217"/>
        <end position="264"/>
    </location>
</feature>
<dbReference type="AlphaFoldDB" id="I2H9U9"/>
<dbReference type="SUPFAM" id="SSF47459">
    <property type="entry name" value="HLH, helix-loop-helix DNA-binding domain"/>
    <property type="match status" value="1"/>
</dbReference>
<sequence length="714" mass="78648">MLSNPTATSGNMTNGQNETQHSSRSILDQVNDYLNDGKGTIDTNNIHINLHNSQFTATSHVPASPSEGYNPSNTTMHMNMNVNMDVNNPNSLVLTQSVSHASSTVTENTHNWSLGAPATAVQIDLDDLSRSLLEYSNTNHHNSHSNSNNNISHMNEYSNGSHQLAMNHHISHHLDNMKLDVDQDSKKDMRFSPMLAADLHSNTEQIIQISPSINPQFTATTHSTSSTGLNNYNSNNTSNQNYNLNNQSNYNITNSTSSSAPSNGLTAADLTVNLLNTPLLTNRNNNNDNSNSSSLNRKSSSSSKRKKSSTSNSNSNSNTVQFSPLTSPAIGPTTTTSKVTKNSPYLQNSKRKISNSEPSSMINWEPLPESSLDNHSISSNATSNPISIVKGRKLQNSFPKVILPSHKTSTSCDNSSNSSNNSATVMNTKESSVDGKENHSSTNDSSSNSSVLRATESPVIKPNKSILLQNLNYDPQKKINNKRDQRKSETIDRRSINLHSNGYNHSQNNKLFKTDSFENDKLCNNSINAPTHNKKEVHKVAEQGRRDRMNNALKELNSLLPEELKDEVNVPSKATTVELACTFIKQLLSERKLCQNLIQTQNQSQIQIQDQDQHSQQHFKQDDASDDDNGINDNNGNNNGNTNHDIINSNSMNSSTGHNSNTNNKNNSNNNNNDDDDDDNNNNNNNNEEDEDISDGHNSNTNGSMISEEDEEMS</sequence>
<evidence type="ECO:0000259" key="2">
    <source>
        <dbReference type="PROSITE" id="PS50888"/>
    </source>
</evidence>
<feature type="compositionally biased region" description="Low complexity" evidence="1">
    <location>
        <begin position="278"/>
        <end position="302"/>
    </location>
</feature>
<feature type="compositionally biased region" description="Low complexity" evidence="1">
    <location>
        <begin position="408"/>
        <end position="428"/>
    </location>
</feature>
<feature type="compositionally biased region" description="Basic and acidic residues" evidence="1">
    <location>
        <begin position="475"/>
        <end position="495"/>
    </location>
</feature>
<feature type="domain" description="BHLH" evidence="2">
    <location>
        <begin position="533"/>
        <end position="587"/>
    </location>
</feature>
<dbReference type="HOGENOM" id="CLU_386932_0_0_1"/>
<dbReference type="OMA" id="TENTHNW"/>
<feature type="compositionally biased region" description="Polar residues" evidence="1">
    <location>
        <begin position="320"/>
        <end position="348"/>
    </location>
</feature>
<dbReference type="InParanoid" id="I2H9U9"/>
<dbReference type="GO" id="GO:0046983">
    <property type="term" value="F:protein dimerization activity"/>
    <property type="evidence" value="ECO:0007669"/>
    <property type="project" value="InterPro"/>
</dbReference>
<organism evidence="3 4">
    <name type="scientific">Henningerozyma blattae (strain ATCC 34711 / CBS 6284 / DSM 70876 / NBRC 10599 / NRRL Y-10934 / UCD 77-7)</name>
    <name type="common">Yeast</name>
    <name type="synonym">Tetrapisispora blattae</name>
    <dbReference type="NCBI Taxonomy" id="1071380"/>
    <lineage>
        <taxon>Eukaryota</taxon>
        <taxon>Fungi</taxon>
        <taxon>Dikarya</taxon>
        <taxon>Ascomycota</taxon>
        <taxon>Saccharomycotina</taxon>
        <taxon>Saccharomycetes</taxon>
        <taxon>Saccharomycetales</taxon>
        <taxon>Saccharomycetaceae</taxon>
        <taxon>Henningerozyma</taxon>
    </lineage>
</organism>
<dbReference type="KEGG" id="tbl:TBLA_0J01560"/>
<dbReference type="EMBL" id="HE806325">
    <property type="protein sequence ID" value="CCH63151.1"/>
    <property type="molecule type" value="Genomic_DNA"/>
</dbReference>
<feature type="compositionally biased region" description="Basic and acidic residues" evidence="1">
    <location>
        <begin position="611"/>
        <end position="623"/>
    </location>
</feature>